<dbReference type="HOGENOM" id="CLU_1140394_0_0_1"/>
<dbReference type="OMA" id="KCAPDES"/>
<dbReference type="AlphaFoldDB" id="T1GR24"/>
<dbReference type="EMBL" id="CAQQ02090976">
    <property type="status" value="NOT_ANNOTATED_CDS"/>
    <property type="molecule type" value="Genomic_DNA"/>
</dbReference>
<dbReference type="STRING" id="36166.T1GR24"/>
<dbReference type="InterPro" id="IPR003961">
    <property type="entry name" value="FN3_dom"/>
</dbReference>
<evidence type="ECO:0000313" key="2">
    <source>
        <dbReference type="EnsemblMetazoa" id="MESCA006095-PA"/>
    </source>
</evidence>
<evidence type="ECO:0000256" key="1">
    <source>
        <dbReference type="SAM" id="MobiDB-lite"/>
    </source>
</evidence>
<keyword evidence="3" id="KW-1185">Reference proteome</keyword>
<dbReference type="CDD" id="cd00063">
    <property type="entry name" value="FN3"/>
    <property type="match status" value="1"/>
</dbReference>
<evidence type="ECO:0000313" key="3">
    <source>
        <dbReference type="Proteomes" id="UP000015102"/>
    </source>
</evidence>
<dbReference type="InterPro" id="IPR013783">
    <property type="entry name" value="Ig-like_fold"/>
</dbReference>
<evidence type="ECO:0008006" key="4">
    <source>
        <dbReference type="Google" id="ProtNLM"/>
    </source>
</evidence>
<dbReference type="Proteomes" id="UP000015102">
    <property type="component" value="Unassembled WGS sequence"/>
</dbReference>
<dbReference type="SUPFAM" id="SSF49265">
    <property type="entry name" value="Fibronectin type III"/>
    <property type="match status" value="1"/>
</dbReference>
<proteinExistence type="predicted"/>
<dbReference type="InterPro" id="IPR036116">
    <property type="entry name" value="FN3_sf"/>
</dbReference>
<sequence>MRKETKELENSDVAADSNGSKGSCNWEALNVTVKQINPTSSVFNVSHNIDFGDPRNFIGYVLYYKESPYRNETTYSYNSYNDRWKSSEANKQTTISIYDLRPYTWYAYYVSTYVVDNKKIGRSEIAYFRTNPSKPGVVRDIKATAKSSSEIIVNWSPPLNPNGNLTMYKIVLKMIHYNKYPDKDYCSEEFDAIPEEKPEPPVITNVTIPDGCKCAPDESQTDIDEQELIMSRDFEDLIQNFVFR</sequence>
<dbReference type="Gene3D" id="2.60.40.10">
    <property type="entry name" value="Immunoglobulins"/>
    <property type="match status" value="2"/>
</dbReference>
<feature type="region of interest" description="Disordered" evidence="1">
    <location>
        <begin position="1"/>
        <end position="20"/>
    </location>
</feature>
<reference evidence="2" key="2">
    <citation type="submission" date="2015-06" db="UniProtKB">
        <authorList>
            <consortium name="EnsemblMetazoa"/>
        </authorList>
    </citation>
    <scope>IDENTIFICATION</scope>
</reference>
<organism evidence="2 3">
    <name type="scientific">Megaselia scalaris</name>
    <name type="common">Humpbacked fly</name>
    <name type="synonym">Phora scalaris</name>
    <dbReference type="NCBI Taxonomy" id="36166"/>
    <lineage>
        <taxon>Eukaryota</taxon>
        <taxon>Metazoa</taxon>
        <taxon>Ecdysozoa</taxon>
        <taxon>Arthropoda</taxon>
        <taxon>Hexapoda</taxon>
        <taxon>Insecta</taxon>
        <taxon>Pterygota</taxon>
        <taxon>Neoptera</taxon>
        <taxon>Endopterygota</taxon>
        <taxon>Diptera</taxon>
        <taxon>Brachycera</taxon>
        <taxon>Muscomorpha</taxon>
        <taxon>Platypezoidea</taxon>
        <taxon>Phoridae</taxon>
        <taxon>Megaseliini</taxon>
        <taxon>Megaselia</taxon>
    </lineage>
</organism>
<reference evidence="3" key="1">
    <citation type="submission" date="2013-02" db="EMBL/GenBank/DDBJ databases">
        <authorList>
            <person name="Hughes D."/>
        </authorList>
    </citation>
    <scope>NUCLEOTIDE SEQUENCE</scope>
    <source>
        <strain>Durham</strain>
        <strain evidence="3">NC isolate 2 -- Noor lab</strain>
    </source>
</reference>
<name>T1GR24_MEGSC</name>
<protein>
    <recommendedName>
        <fullName evidence="4">Fibronectin type-III domain-containing protein</fullName>
    </recommendedName>
</protein>
<accession>T1GR24</accession>
<dbReference type="EnsemblMetazoa" id="MESCA006095-RA">
    <property type="protein sequence ID" value="MESCA006095-PA"/>
    <property type="gene ID" value="MESCA006095"/>
</dbReference>